<dbReference type="NCBIfam" id="TIGR00976">
    <property type="entry name" value="CocE_NonD"/>
    <property type="match status" value="1"/>
</dbReference>
<dbReference type="PANTHER" id="PTHR43056">
    <property type="entry name" value="PEPTIDASE S9 PROLYL OLIGOPEPTIDASE"/>
    <property type="match status" value="1"/>
</dbReference>
<dbReference type="GO" id="GO:0016787">
    <property type="term" value="F:hydrolase activity"/>
    <property type="evidence" value="ECO:0007669"/>
    <property type="project" value="UniProtKB-KW"/>
</dbReference>
<proteinExistence type="predicted"/>
<dbReference type="Gene3D" id="1.10.3020.10">
    <property type="entry name" value="alpha-amino acid ester hydrolase ( Helical cap domain)"/>
    <property type="match status" value="1"/>
</dbReference>
<evidence type="ECO:0000259" key="2">
    <source>
        <dbReference type="SMART" id="SM00939"/>
    </source>
</evidence>
<dbReference type="SUPFAM" id="SSF53474">
    <property type="entry name" value="alpha/beta-Hydrolases"/>
    <property type="match status" value="1"/>
</dbReference>
<dbReference type="PANTHER" id="PTHR43056:SF10">
    <property type="entry name" value="COCE_NOND FAMILY, PUTATIVE (AFU_ORTHOLOGUE AFUA_7G00600)-RELATED"/>
    <property type="match status" value="1"/>
</dbReference>
<dbReference type="AlphaFoldDB" id="A0ABD3EZD1"/>
<gene>
    <name evidence="3" type="ORF">V7S43_015228</name>
</gene>
<comment type="caution">
    <text evidence="3">The sequence shown here is derived from an EMBL/GenBank/DDBJ whole genome shotgun (WGS) entry which is preliminary data.</text>
</comment>
<evidence type="ECO:0000256" key="1">
    <source>
        <dbReference type="ARBA" id="ARBA00022801"/>
    </source>
</evidence>
<dbReference type="InterPro" id="IPR000383">
    <property type="entry name" value="Xaa-Pro-like_dom"/>
</dbReference>
<dbReference type="InterPro" id="IPR008979">
    <property type="entry name" value="Galactose-bd-like_sf"/>
</dbReference>
<feature type="domain" description="Xaa-Pro dipeptidyl-peptidase C-terminal" evidence="2">
    <location>
        <begin position="308"/>
        <end position="562"/>
    </location>
</feature>
<dbReference type="InterPro" id="IPR013736">
    <property type="entry name" value="Xaa-Pro_dipept_C"/>
</dbReference>
<evidence type="ECO:0000313" key="3">
    <source>
        <dbReference type="EMBL" id="KAL3659927.1"/>
    </source>
</evidence>
<keyword evidence="1" id="KW-0378">Hydrolase</keyword>
<dbReference type="Gene3D" id="3.40.50.1820">
    <property type="entry name" value="alpha/beta hydrolase"/>
    <property type="match status" value="1"/>
</dbReference>
<dbReference type="Gene3D" id="2.60.120.260">
    <property type="entry name" value="Galactose-binding domain-like"/>
    <property type="match status" value="1"/>
</dbReference>
<reference evidence="3 4" key="1">
    <citation type="submission" date="2024-09" db="EMBL/GenBank/DDBJ databases">
        <title>Genome sequencing and assembly of Phytophthora oleae, isolate VK10A, causative agent of rot of olive drupes.</title>
        <authorList>
            <person name="Conti Taguali S."/>
            <person name="Riolo M."/>
            <person name="La Spada F."/>
            <person name="Cacciola S.O."/>
            <person name="Dionisio G."/>
        </authorList>
    </citation>
    <scope>NUCLEOTIDE SEQUENCE [LARGE SCALE GENOMIC DNA]</scope>
    <source>
        <strain evidence="3 4">VK10A</strain>
    </source>
</reference>
<dbReference type="InterPro" id="IPR029058">
    <property type="entry name" value="AB_hydrolase_fold"/>
</dbReference>
<dbReference type="Proteomes" id="UP001632037">
    <property type="component" value="Unassembled WGS sequence"/>
</dbReference>
<dbReference type="Pfam" id="PF08530">
    <property type="entry name" value="PepX_C"/>
    <property type="match status" value="1"/>
</dbReference>
<keyword evidence="4" id="KW-1185">Reference proteome</keyword>
<dbReference type="EMBL" id="JBIMZQ010000044">
    <property type="protein sequence ID" value="KAL3659927.1"/>
    <property type="molecule type" value="Genomic_DNA"/>
</dbReference>
<sequence length="745" mass="83492">MSFDQLAVHRDAALSIFPMASVNHVQVLENVWIPVDAKTRLSARIWLPQPKTTKYSVVLEYIPYRKSDWTSTRDSSNHLWLAQRGFAVARVDIRGSGNSDGHYYGEYTAQELQDGVKVIEWLASQSWCSGSVGVFGKSWGGFNGLQLAAMAPPALRGVVSLYSIDDRYADDVHYMGGAVLGSEALSWATVMFSLNALPMAPETVGAEVEWKRKWQERLEKQFPWLHEWLAHQTRDDFWEHGSICEAYDKVECPVLEIGGWNDGYFNGVARMVKGMKNSPSKGVVGPWSHNWPNHATPGPQIGFLEMCRQWWEYSLNGRTDGTAVKFPDLQLFVKDEIENPTSRILEYPGKWCGVDDVEKLEQKFMTFYCSSEEDYKLQANAEPPSSHERIIGLNSLQGAWSGEWLSFGGEDMPGNQVSEDAVATTWSTGPLSADVEIVGRPEMSLFVKSSKPQALIVARLSDVSPSGKSTLITRGVLNLSHRDGHKLEQLKHMPIGESTRVHWQLNACAYTLRTGHSLVLSLTPNYWPMVWPSPEPVELAVSFAESNMLKLPVLPEGPSPVDTAATCPVKDYPLDAGTPSRTISLRKAPPMERNLTLLLSETDSSQPLQRLVVKEDQGKDLLVDEGIAMEETAMKTYTIDPQCLHPRVSIQRTLTYEKLSPSEHSELLAKFADQVATATHVDNLKLERFDYAEHPVLPWKVKVETGSSMSSNVTTFFLSDHLVVHLNGDVFLEKKWEKQIPRQFV</sequence>
<dbReference type="InterPro" id="IPR005674">
    <property type="entry name" value="CocE/Ser_esterase"/>
</dbReference>
<organism evidence="3 4">
    <name type="scientific">Phytophthora oleae</name>
    <dbReference type="NCBI Taxonomy" id="2107226"/>
    <lineage>
        <taxon>Eukaryota</taxon>
        <taxon>Sar</taxon>
        <taxon>Stramenopiles</taxon>
        <taxon>Oomycota</taxon>
        <taxon>Peronosporomycetes</taxon>
        <taxon>Peronosporales</taxon>
        <taxon>Peronosporaceae</taxon>
        <taxon>Phytophthora</taxon>
    </lineage>
</organism>
<dbReference type="SMART" id="SM00939">
    <property type="entry name" value="PepX_C"/>
    <property type="match status" value="1"/>
</dbReference>
<name>A0ABD3EZD1_9STRA</name>
<protein>
    <recommendedName>
        <fullName evidence="2">Xaa-Pro dipeptidyl-peptidase C-terminal domain-containing protein</fullName>
    </recommendedName>
</protein>
<evidence type="ECO:0000313" key="4">
    <source>
        <dbReference type="Proteomes" id="UP001632037"/>
    </source>
</evidence>
<dbReference type="SUPFAM" id="SSF49785">
    <property type="entry name" value="Galactose-binding domain-like"/>
    <property type="match status" value="1"/>
</dbReference>
<dbReference type="InterPro" id="IPR050585">
    <property type="entry name" value="Xaa-Pro_dipeptidyl-ppase/CocE"/>
</dbReference>
<dbReference type="Pfam" id="PF02129">
    <property type="entry name" value="Peptidase_S15"/>
    <property type="match status" value="1"/>
</dbReference>
<accession>A0ABD3EZD1</accession>